<dbReference type="Gene3D" id="1.20.1650.10">
    <property type="entry name" value="PLP-dependent transferases"/>
    <property type="match status" value="1"/>
</dbReference>
<dbReference type="SUPFAM" id="SSF53383">
    <property type="entry name" value="PLP-dependent transferases"/>
    <property type="match status" value="1"/>
</dbReference>
<dbReference type="PANTHER" id="PTHR45677">
    <property type="entry name" value="GLUTAMATE DECARBOXYLASE-RELATED"/>
    <property type="match status" value="1"/>
</dbReference>
<dbReference type="InterPro" id="IPR015424">
    <property type="entry name" value="PyrdxlP-dep_Trfase"/>
</dbReference>
<keyword evidence="5 7" id="KW-0456">Lyase</keyword>
<evidence type="ECO:0000256" key="6">
    <source>
        <dbReference type="PIRSR" id="PIRSR602129-50"/>
    </source>
</evidence>
<gene>
    <name evidence="9" type="ORF">SAMN04488556_3632</name>
</gene>
<dbReference type="Gene3D" id="3.40.640.10">
    <property type="entry name" value="Type I PLP-dependent aspartate aminotransferase-like (Major domain)"/>
    <property type="match status" value="1"/>
</dbReference>
<dbReference type="Gene3D" id="3.90.1150.10">
    <property type="entry name" value="Aspartate Aminotransferase, domain 1"/>
    <property type="match status" value="1"/>
</dbReference>
<dbReference type="PRINTS" id="PR00800">
    <property type="entry name" value="YHDCRBOXLASE"/>
</dbReference>
<protein>
    <submittedName>
        <fullName evidence="9">L-2,4-diaminobutyrate decarboxylase</fullName>
    </submittedName>
</protein>
<keyword evidence="4 6" id="KW-0663">Pyridoxal phosphate</keyword>
<keyword evidence="3" id="KW-0210">Decarboxylase</keyword>
<sequence length="537" mass="57620">MSSYELGGPEDDTSTDAAARSDVLALAERSFLGTPTGNDAYAAAMDGCREAVLSTVGDTDEPYAGTTYAALRETLDRDTLPETGNDLEEVLDDITTDVLAKSVFPSDDSCIAHLHCPPMIPGLAAEALLSALNQSLDSFDQSPAGTVIEERLIGDLASLFDLGADADGVVTTGGTQSNFQGLLVARERYVRDEFDRSAAGRGLPPEAESMRVLTSADAHFTVAQAAAQIGLGEDAVVAVPTDDRHRIDPDELAETLDRLKRAGERPFALVGTAGTTDFGSVDPLDTLADLAEDYGLWYHVDAALGGALAVSERHVGTLDGIERADSLAVDFHKLLFQPIACGAFLLADKSEYDLLSRNAAYLNPETDSVPNLVSKSVQTTRRFDALKPYVAFRTLGREGMASLIDRTIHLADRTAAMVRSDPAMELACAPTINVVTFRYVPQQNDSSSPKWVDRVNRRARDRLFTSGDGVVARTEVDGRAYLKVTLMNPQTTVDDIREVLLALKGHAARAAAQSNARDISGGRDTDAVRGQFEEVHR</sequence>
<keyword evidence="10" id="KW-1185">Reference proteome</keyword>
<dbReference type="InterPro" id="IPR002129">
    <property type="entry name" value="PyrdxlP-dep_de-COase"/>
</dbReference>
<reference evidence="10" key="1">
    <citation type="submission" date="2016-10" db="EMBL/GenBank/DDBJ databases">
        <authorList>
            <person name="Varghese N."/>
            <person name="Submissions S."/>
        </authorList>
    </citation>
    <scope>NUCLEOTIDE SEQUENCE [LARGE SCALE GENOMIC DNA]</scope>
    <source>
        <strain evidence="10">DSM 22427</strain>
    </source>
</reference>
<dbReference type="InterPro" id="IPR010977">
    <property type="entry name" value="Aromatic_deC"/>
</dbReference>
<dbReference type="Pfam" id="PF00282">
    <property type="entry name" value="Pyridoxal_deC"/>
    <property type="match status" value="1"/>
</dbReference>
<dbReference type="GO" id="GO:0016831">
    <property type="term" value="F:carboxy-lyase activity"/>
    <property type="evidence" value="ECO:0007669"/>
    <property type="project" value="UniProtKB-KW"/>
</dbReference>
<feature type="modified residue" description="N6-(pyridoxal phosphate)lysine" evidence="6">
    <location>
        <position position="333"/>
    </location>
</feature>
<evidence type="ECO:0000313" key="10">
    <source>
        <dbReference type="Proteomes" id="UP000199199"/>
    </source>
</evidence>
<dbReference type="InterPro" id="IPR015421">
    <property type="entry name" value="PyrdxlP-dep_Trfase_major"/>
</dbReference>
<proteinExistence type="inferred from homology"/>
<evidence type="ECO:0000256" key="3">
    <source>
        <dbReference type="ARBA" id="ARBA00022793"/>
    </source>
</evidence>
<dbReference type="EMBL" id="FOZS01000004">
    <property type="protein sequence ID" value="SFS97699.1"/>
    <property type="molecule type" value="Genomic_DNA"/>
</dbReference>
<dbReference type="GO" id="GO:0019752">
    <property type="term" value="P:carboxylic acid metabolic process"/>
    <property type="evidence" value="ECO:0007669"/>
    <property type="project" value="InterPro"/>
</dbReference>
<name>A0A1I6U823_9EURY</name>
<dbReference type="Proteomes" id="UP000199199">
    <property type="component" value="Unassembled WGS sequence"/>
</dbReference>
<evidence type="ECO:0000256" key="8">
    <source>
        <dbReference type="SAM" id="MobiDB-lite"/>
    </source>
</evidence>
<dbReference type="InterPro" id="IPR015422">
    <property type="entry name" value="PyrdxlP-dep_Trfase_small"/>
</dbReference>
<feature type="compositionally biased region" description="Basic and acidic residues" evidence="8">
    <location>
        <begin position="520"/>
        <end position="537"/>
    </location>
</feature>
<comment type="cofactor">
    <cofactor evidence="1 6 7">
        <name>pyridoxal 5'-phosphate</name>
        <dbReference type="ChEBI" id="CHEBI:597326"/>
    </cofactor>
</comment>
<evidence type="ECO:0000256" key="4">
    <source>
        <dbReference type="ARBA" id="ARBA00022898"/>
    </source>
</evidence>
<evidence type="ECO:0000256" key="1">
    <source>
        <dbReference type="ARBA" id="ARBA00001933"/>
    </source>
</evidence>
<dbReference type="AlphaFoldDB" id="A0A1I6U823"/>
<feature type="region of interest" description="Disordered" evidence="8">
    <location>
        <begin position="513"/>
        <end position="537"/>
    </location>
</feature>
<dbReference type="GO" id="GO:0006520">
    <property type="term" value="P:amino acid metabolic process"/>
    <property type="evidence" value="ECO:0007669"/>
    <property type="project" value="InterPro"/>
</dbReference>
<comment type="similarity">
    <text evidence="2 7">Belongs to the group II decarboxylase family.</text>
</comment>
<organism evidence="9 10">
    <name type="scientific">Halostagnicola kamekurae</name>
    <dbReference type="NCBI Taxonomy" id="619731"/>
    <lineage>
        <taxon>Archaea</taxon>
        <taxon>Methanobacteriati</taxon>
        <taxon>Methanobacteriota</taxon>
        <taxon>Stenosarchaea group</taxon>
        <taxon>Halobacteria</taxon>
        <taxon>Halobacteriales</taxon>
        <taxon>Natrialbaceae</taxon>
        <taxon>Halostagnicola</taxon>
    </lineage>
</organism>
<dbReference type="GO" id="GO:0030170">
    <property type="term" value="F:pyridoxal phosphate binding"/>
    <property type="evidence" value="ECO:0007669"/>
    <property type="project" value="InterPro"/>
</dbReference>
<evidence type="ECO:0000256" key="5">
    <source>
        <dbReference type="ARBA" id="ARBA00023239"/>
    </source>
</evidence>
<evidence type="ECO:0000256" key="2">
    <source>
        <dbReference type="ARBA" id="ARBA00009533"/>
    </source>
</evidence>
<evidence type="ECO:0000313" key="9">
    <source>
        <dbReference type="EMBL" id="SFS97699.1"/>
    </source>
</evidence>
<dbReference type="PANTHER" id="PTHR45677:SF8">
    <property type="entry name" value="CYSTEINE SULFINIC ACID DECARBOXYLASE"/>
    <property type="match status" value="1"/>
</dbReference>
<accession>A0A1I6U823</accession>
<dbReference type="RefSeq" id="WP_245779515.1">
    <property type="nucleotide sequence ID" value="NZ_FOZS01000004.1"/>
</dbReference>
<dbReference type="GO" id="GO:0005737">
    <property type="term" value="C:cytoplasm"/>
    <property type="evidence" value="ECO:0007669"/>
    <property type="project" value="TreeGrafter"/>
</dbReference>
<evidence type="ECO:0000256" key="7">
    <source>
        <dbReference type="RuleBase" id="RU000382"/>
    </source>
</evidence>
<dbReference type="CDD" id="cd06450">
    <property type="entry name" value="DOPA_deC_like"/>
    <property type="match status" value="1"/>
</dbReference>